<protein>
    <submittedName>
        <fullName evidence="1">Uncharacterized protein</fullName>
    </submittedName>
</protein>
<accession>A0A9Q3DE32</accession>
<gene>
    <name evidence="1" type="ORF">O181_041269</name>
</gene>
<organism evidence="1 2">
    <name type="scientific">Austropuccinia psidii MF-1</name>
    <dbReference type="NCBI Taxonomy" id="1389203"/>
    <lineage>
        <taxon>Eukaryota</taxon>
        <taxon>Fungi</taxon>
        <taxon>Dikarya</taxon>
        <taxon>Basidiomycota</taxon>
        <taxon>Pucciniomycotina</taxon>
        <taxon>Pucciniomycetes</taxon>
        <taxon>Pucciniales</taxon>
        <taxon>Sphaerophragmiaceae</taxon>
        <taxon>Austropuccinia</taxon>
    </lineage>
</organism>
<name>A0A9Q3DE32_9BASI</name>
<proteinExistence type="predicted"/>
<keyword evidence="2" id="KW-1185">Reference proteome</keyword>
<dbReference type="Proteomes" id="UP000765509">
    <property type="component" value="Unassembled WGS sequence"/>
</dbReference>
<evidence type="ECO:0000313" key="1">
    <source>
        <dbReference type="EMBL" id="MBW0501554.1"/>
    </source>
</evidence>
<reference evidence="1" key="1">
    <citation type="submission" date="2021-03" db="EMBL/GenBank/DDBJ databases">
        <title>Draft genome sequence of rust myrtle Austropuccinia psidii MF-1, a brazilian biotype.</title>
        <authorList>
            <person name="Quecine M.C."/>
            <person name="Pachon D.M.R."/>
            <person name="Bonatelli M.L."/>
            <person name="Correr F.H."/>
            <person name="Franceschini L.M."/>
            <person name="Leite T.F."/>
            <person name="Margarido G.R.A."/>
            <person name="Almeida C.A."/>
            <person name="Ferrarezi J.A."/>
            <person name="Labate C.A."/>
        </authorList>
    </citation>
    <scope>NUCLEOTIDE SEQUENCE</scope>
    <source>
        <strain evidence="1">MF-1</strain>
    </source>
</reference>
<evidence type="ECO:0000313" key="2">
    <source>
        <dbReference type="Proteomes" id="UP000765509"/>
    </source>
</evidence>
<dbReference type="AlphaFoldDB" id="A0A9Q3DE32"/>
<comment type="caution">
    <text evidence="1">The sequence shown here is derived from an EMBL/GenBank/DDBJ whole genome shotgun (WGS) entry which is preliminary data.</text>
</comment>
<dbReference type="EMBL" id="AVOT02016385">
    <property type="protein sequence ID" value="MBW0501554.1"/>
    <property type="molecule type" value="Genomic_DNA"/>
</dbReference>
<sequence>MEISIDGQPQRYWMTSFFSCLPPTQSQRHKHSHTMANVFNEPPNRRGGFSPRNSSFKMNVNILCQPSFALTFALYLTFFSHLNQVLASEKVDCTEFYSISAAKDGRATCAPYDGQWPDTYSCDPKLCSKPVLFDCHPDPPRRSRKALPVNPTLRSYIIYSDKTDYIFGYEGPWPSPNTPENKLPPRFRCRRRGSTPAICQSCTKKKDW</sequence>